<dbReference type="InterPro" id="IPR055357">
    <property type="entry name" value="LRR_At1g61320_AtMIF1"/>
</dbReference>
<keyword evidence="4" id="KW-1185">Reference proteome</keyword>
<evidence type="ECO:0000313" key="4">
    <source>
        <dbReference type="Proteomes" id="UP000187203"/>
    </source>
</evidence>
<dbReference type="Proteomes" id="UP000187203">
    <property type="component" value="Unassembled WGS sequence"/>
</dbReference>
<reference evidence="4" key="1">
    <citation type="submission" date="2013-09" db="EMBL/GenBank/DDBJ databases">
        <title>Corchorus olitorius genome sequencing.</title>
        <authorList>
            <person name="Alam M."/>
            <person name="Haque M.S."/>
            <person name="Islam M.S."/>
            <person name="Emdad E.M."/>
            <person name="Islam M.M."/>
            <person name="Ahmed B."/>
            <person name="Halim A."/>
            <person name="Hossen Q.M.M."/>
            <person name="Hossain M.Z."/>
            <person name="Ahmed R."/>
            <person name="Khan M.M."/>
            <person name="Islam R."/>
            <person name="Rashid M.M."/>
            <person name="Khan S.A."/>
            <person name="Rahman M.S."/>
            <person name="Alam M."/>
            <person name="Yahiya A.S."/>
            <person name="Khan M.S."/>
            <person name="Azam M.S."/>
            <person name="Haque T."/>
            <person name="Lashkar M.Z.H."/>
            <person name="Akhand A.I."/>
            <person name="Morshed G."/>
            <person name="Roy S."/>
            <person name="Uddin K.S."/>
            <person name="Rabeya T."/>
            <person name="Hossain A.S."/>
            <person name="Chowdhury A."/>
            <person name="Snigdha A.R."/>
            <person name="Mortoza M.S."/>
            <person name="Matin S.A."/>
            <person name="Hoque S.M.E."/>
            <person name="Islam M.K."/>
            <person name="Roy D.K."/>
            <person name="Haider R."/>
            <person name="Moosa M.M."/>
            <person name="Elias S.M."/>
            <person name="Hasan A.M."/>
            <person name="Jahan S."/>
            <person name="Shafiuddin M."/>
            <person name="Mahmood N."/>
            <person name="Shommy N.S."/>
        </authorList>
    </citation>
    <scope>NUCLEOTIDE SEQUENCE [LARGE SCALE GENOMIC DNA]</scope>
    <source>
        <strain evidence="4">cv. O-4</strain>
    </source>
</reference>
<protein>
    <recommendedName>
        <fullName evidence="5">F-box domain-containing protein</fullName>
    </recommendedName>
</protein>
<dbReference type="OrthoDB" id="613853at2759"/>
<dbReference type="SUPFAM" id="SSF52047">
    <property type="entry name" value="RNI-like"/>
    <property type="match status" value="1"/>
</dbReference>
<dbReference type="InterPro" id="IPR053772">
    <property type="entry name" value="At1g61320/At1g61330-like"/>
</dbReference>
<sequence length="462" mass="53900">MEIMELSTDEHQLEEKKQDDDLMDRLSVLPEEIPVCIISCLPLKEAGRISILSRQWRHLWRFGRLNFYSKNKPSERYIEWVDRVLKLHQSVKSFEELRVCLDLDEEFAYIINRWLEIGLKTKRVKRLQLDLTPRDLLNRKKRGNNYNLGLEFFISVSTELIKSLTCLCLKFVKVKVEILEFVLSNCPLLETLDVSHSELDESSYEEQIIDLKVCGSTSQRLNLKHLHIILCDKIKSIEVSAPELVSFGFRHHGPNMQLNLKHVPKLRYVTYGACTSDFFFNDLASYVSQLVNLSLKFSGSIDKMMLQCPQLPNLRHLTCDVIVVGSSSSLHLIRLISLTNASPRLQKFKLILKEAKDARIFEFENSEIEWVLDEVEIDHKYFPYEHMRELEIVGFLGAKSDTQLLIYLLKIAFSLDKIVIHSNGAKKFARKLLKEFFYPKRKFDERPSKHEALGQIVKVVIR</sequence>
<accession>A0A1R3IZU4</accession>
<dbReference type="InterPro" id="IPR001810">
    <property type="entry name" value="F-box_dom"/>
</dbReference>
<organism evidence="3 4">
    <name type="scientific">Corchorus olitorius</name>
    <dbReference type="NCBI Taxonomy" id="93759"/>
    <lineage>
        <taxon>Eukaryota</taxon>
        <taxon>Viridiplantae</taxon>
        <taxon>Streptophyta</taxon>
        <taxon>Embryophyta</taxon>
        <taxon>Tracheophyta</taxon>
        <taxon>Spermatophyta</taxon>
        <taxon>Magnoliopsida</taxon>
        <taxon>eudicotyledons</taxon>
        <taxon>Gunneridae</taxon>
        <taxon>Pentapetalae</taxon>
        <taxon>rosids</taxon>
        <taxon>malvids</taxon>
        <taxon>Malvales</taxon>
        <taxon>Malvaceae</taxon>
        <taxon>Grewioideae</taxon>
        <taxon>Apeibeae</taxon>
        <taxon>Corchorus</taxon>
    </lineage>
</organism>
<dbReference type="AlphaFoldDB" id="A0A1R3IZU4"/>
<evidence type="ECO:0000313" key="3">
    <source>
        <dbReference type="EMBL" id="OMO88097.1"/>
    </source>
</evidence>
<evidence type="ECO:0000259" key="1">
    <source>
        <dbReference type="Pfam" id="PF00646"/>
    </source>
</evidence>
<dbReference type="SUPFAM" id="SSF81383">
    <property type="entry name" value="F-box domain"/>
    <property type="match status" value="1"/>
</dbReference>
<dbReference type="PANTHER" id="PTHR34145">
    <property type="entry name" value="OS02G0105600 PROTEIN"/>
    <property type="match status" value="1"/>
</dbReference>
<dbReference type="InterPro" id="IPR036047">
    <property type="entry name" value="F-box-like_dom_sf"/>
</dbReference>
<feature type="domain" description="F-box" evidence="1">
    <location>
        <begin position="26"/>
        <end position="61"/>
    </location>
</feature>
<dbReference type="PANTHER" id="PTHR34145:SF68">
    <property type="entry name" value="FBD DOMAIN-CONTAINING PROTEIN"/>
    <property type="match status" value="1"/>
</dbReference>
<dbReference type="Pfam" id="PF00646">
    <property type="entry name" value="F-box"/>
    <property type="match status" value="1"/>
</dbReference>
<name>A0A1R3IZU4_9ROSI</name>
<comment type="caution">
    <text evidence="3">The sequence shown here is derived from an EMBL/GenBank/DDBJ whole genome shotgun (WGS) entry which is preliminary data.</text>
</comment>
<dbReference type="EMBL" id="AWUE01017167">
    <property type="protein sequence ID" value="OMO88097.1"/>
    <property type="molecule type" value="Genomic_DNA"/>
</dbReference>
<dbReference type="Pfam" id="PF23622">
    <property type="entry name" value="LRR_At1g61320_AtMIF1"/>
    <property type="match status" value="1"/>
</dbReference>
<evidence type="ECO:0008006" key="5">
    <source>
        <dbReference type="Google" id="ProtNLM"/>
    </source>
</evidence>
<dbReference type="Gene3D" id="1.20.1280.50">
    <property type="match status" value="1"/>
</dbReference>
<dbReference type="Gene3D" id="3.80.10.10">
    <property type="entry name" value="Ribonuclease Inhibitor"/>
    <property type="match status" value="1"/>
</dbReference>
<proteinExistence type="predicted"/>
<evidence type="ECO:0000259" key="2">
    <source>
        <dbReference type="Pfam" id="PF23622"/>
    </source>
</evidence>
<gene>
    <name evidence="3" type="ORF">COLO4_20448</name>
</gene>
<feature type="domain" description="At1g61320/AtMIF1 LRR" evidence="2">
    <location>
        <begin position="91"/>
        <end position="422"/>
    </location>
</feature>
<dbReference type="InterPro" id="IPR032675">
    <property type="entry name" value="LRR_dom_sf"/>
</dbReference>